<reference evidence="2 3" key="1">
    <citation type="journal article" date="2019" name="Sci. Rep.">
        <title>Orb-weaving spider Araneus ventricosus genome elucidates the spidroin gene catalogue.</title>
        <authorList>
            <person name="Kono N."/>
            <person name="Nakamura H."/>
            <person name="Ohtoshi R."/>
            <person name="Moran D.A.P."/>
            <person name="Shinohara A."/>
            <person name="Yoshida Y."/>
            <person name="Fujiwara M."/>
            <person name="Mori M."/>
            <person name="Tomita M."/>
            <person name="Arakawa K."/>
        </authorList>
    </citation>
    <scope>NUCLEOTIDE SEQUENCE [LARGE SCALE GENOMIC DNA]</scope>
</reference>
<dbReference type="Proteomes" id="UP000499080">
    <property type="component" value="Unassembled WGS sequence"/>
</dbReference>
<gene>
    <name evidence="2" type="ORF">AVEN_105889_1</name>
</gene>
<name>A0A4Y2M9T9_ARAVE</name>
<accession>A0A4Y2M9T9</accession>
<feature type="region of interest" description="Disordered" evidence="1">
    <location>
        <begin position="1"/>
        <end position="35"/>
    </location>
</feature>
<evidence type="ECO:0000313" key="3">
    <source>
        <dbReference type="Proteomes" id="UP000499080"/>
    </source>
</evidence>
<sequence length="96" mass="10756">MTNRPTQYSEIPGTTNVNENIDNPSEEEALDQAPQGKTVLAITPGSGRWIILNCQLPMCSMLKSLKSPPTFGHHDRPNTQRRLLLYESLRVCLSSF</sequence>
<proteinExistence type="predicted"/>
<dbReference type="EMBL" id="BGPR01007050">
    <property type="protein sequence ID" value="GBN23871.1"/>
    <property type="molecule type" value="Genomic_DNA"/>
</dbReference>
<evidence type="ECO:0000313" key="2">
    <source>
        <dbReference type="EMBL" id="GBN23871.1"/>
    </source>
</evidence>
<comment type="caution">
    <text evidence="2">The sequence shown here is derived from an EMBL/GenBank/DDBJ whole genome shotgun (WGS) entry which is preliminary data.</text>
</comment>
<organism evidence="2 3">
    <name type="scientific">Araneus ventricosus</name>
    <name type="common">Orbweaver spider</name>
    <name type="synonym">Epeira ventricosa</name>
    <dbReference type="NCBI Taxonomy" id="182803"/>
    <lineage>
        <taxon>Eukaryota</taxon>
        <taxon>Metazoa</taxon>
        <taxon>Ecdysozoa</taxon>
        <taxon>Arthropoda</taxon>
        <taxon>Chelicerata</taxon>
        <taxon>Arachnida</taxon>
        <taxon>Araneae</taxon>
        <taxon>Araneomorphae</taxon>
        <taxon>Entelegynae</taxon>
        <taxon>Araneoidea</taxon>
        <taxon>Araneidae</taxon>
        <taxon>Araneus</taxon>
    </lineage>
</organism>
<evidence type="ECO:0000256" key="1">
    <source>
        <dbReference type="SAM" id="MobiDB-lite"/>
    </source>
</evidence>
<keyword evidence="3" id="KW-1185">Reference proteome</keyword>
<dbReference type="AlphaFoldDB" id="A0A4Y2M9T9"/>
<feature type="compositionally biased region" description="Polar residues" evidence="1">
    <location>
        <begin position="1"/>
        <end position="23"/>
    </location>
</feature>
<protein>
    <submittedName>
        <fullName evidence="2">Uncharacterized protein</fullName>
    </submittedName>
</protein>